<dbReference type="PANTHER" id="PTHR30055">
    <property type="entry name" value="HTH-TYPE TRANSCRIPTIONAL REGULATOR RUTR"/>
    <property type="match status" value="1"/>
</dbReference>
<feature type="domain" description="HTH tetR-type" evidence="5">
    <location>
        <begin position="14"/>
        <end position="74"/>
    </location>
</feature>
<evidence type="ECO:0000256" key="2">
    <source>
        <dbReference type="ARBA" id="ARBA00023125"/>
    </source>
</evidence>
<evidence type="ECO:0000256" key="3">
    <source>
        <dbReference type="ARBA" id="ARBA00023163"/>
    </source>
</evidence>
<dbReference type="PROSITE" id="PS50977">
    <property type="entry name" value="HTH_TETR_2"/>
    <property type="match status" value="1"/>
</dbReference>
<organism evidence="6 7">
    <name type="scientific">Williamsia maris</name>
    <dbReference type="NCBI Taxonomy" id="72806"/>
    <lineage>
        <taxon>Bacteria</taxon>
        <taxon>Bacillati</taxon>
        <taxon>Actinomycetota</taxon>
        <taxon>Actinomycetes</taxon>
        <taxon>Mycobacteriales</taxon>
        <taxon>Nocardiaceae</taxon>
        <taxon>Williamsia</taxon>
    </lineage>
</organism>
<keyword evidence="3" id="KW-0804">Transcription</keyword>
<dbReference type="RefSeq" id="WP_253661701.1">
    <property type="nucleotide sequence ID" value="NZ_BAAAJQ010000001.1"/>
</dbReference>
<keyword evidence="2 4" id="KW-0238">DNA-binding</keyword>
<accession>A0ABT1HET9</accession>
<reference evidence="6 7" key="1">
    <citation type="submission" date="2022-06" db="EMBL/GenBank/DDBJ databases">
        <title>Genomic Encyclopedia of Archaeal and Bacterial Type Strains, Phase II (KMG-II): from individual species to whole genera.</title>
        <authorList>
            <person name="Goeker M."/>
        </authorList>
    </citation>
    <scope>NUCLEOTIDE SEQUENCE [LARGE SCALE GENOMIC DNA]</scope>
    <source>
        <strain evidence="6 7">DSM 44693</strain>
    </source>
</reference>
<sequence length="199" mass="21751">MSPDTDWLRDERSSAARDKLLTIAEELFFRQGVAGVTMRQIADAAGCSRATLYRYFPGRADLHLAYIDRSTRVIARTIEDTTGEIDDPADRLTAAVVVAVAGVRTNPALMAWFAPDSAATTGALAMSSEMIAAVTSRFVELLGGSGDARDVEWVVRIVVSFLIVPVPESDMEHLVRRYLVPVIISAEPVRRGPGHRRPL</sequence>
<dbReference type="Proteomes" id="UP001206895">
    <property type="component" value="Unassembled WGS sequence"/>
</dbReference>
<keyword evidence="7" id="KW-1185">Reference proteome</keyword>
<dbReference type="InterPro" id="IPR050109">
    <property type="entry name" value="HTH-type_TetR-like_transc_reg"/>
</dbReference>
<name>A0ABT1HET9_9NOCA</name>
<comment type="caution">
    <text evidence="6">The sequence shown here is derived from an EMBL/GenBank/DDBJ whole genome shotgun (WGS) entry which is preliminary data.</text>
</comment>
<evidence type="ECO:0000313" key="6">
    <source>
        <dbReference type="EMBL" id="MCP2176752.1"/>
    </source>
</evidence>
<protein>
    <submittedName>
        <fullName evidence="6">Transcriptional regulator, TetR family</fullName>
    </submittedName>
</protein>
<dbReference type="PANTHER" id="PTHR30055:SF234">
    <property type="entry name" value="HTH-TYPE TRANSCRIPTIONAL REGULATOR BETI"/>
    <property type="match status" value="1"/>
</dbReference>
<dbReference type="EMBL" id="JAMTCJ010000002">
    <property type="protein sequence ID" value="MCP2176752.1"/>
    <property type="molecule type" value="Genomic_DNA"/>
</dbReference>
<dbReference type="InterPro" id="IPR009057">
    <property type="entry name" value="Homeodomain-like_sf"/>
</dbReference>
<dbReference type="Pfam" id="PF00440">
    <property type="entry name" value="TetR_N"/>
    <property type="match status" value="1"/>
</dbReference>
<evidence type="ECO:0000313" key="7">
    <source>
        <dbReference type="Proteomes" id="UP001206895"/>
    </source>
</evidence>
<dbReference type="InterPro" id="IPR001647">
    <property type="entry name" value="HTH_TetR"/>
</dbReference>
<gene>
    <name evidence="6" type="ORF">LX13_002571</name>
</gene>
<evidence type="ECO:0000256" key="4">
    <source>
        <dbReference type="PROSITE-ProRule" id="PRU00335"/>
    </source>
</evidence>
<keyword evidence="1" id="KW-0805">Transcription regulation</keyword>
<dbReference type="PRINTS" id="PR00455">
    <property type="entry name" value="HTHTETR"/>
</dbReference>
<dbReference type="Gene3D" id="1.10.357.10">
    <property type="entry name" value="Tetracycline Repressor, domain 2"/>
    <property type="match status" value="1"/>
</dbReference>
<dbReference type="SUPFAM" id="SSF46689">
    <property type="entry name" value="Homeodomain-like"/>
    <property type="match status" value="1"/>
</dbReference>
<feature type="DNA-binding region" description="H-T-H motif" evidence="4">
    <location>
        <begin position="37"/>
        <end position="56"/>
    </location>
</feature>
<evidence type="ECO:0000256" key="1">
    <source>
        <dbReference type="ARBA" id="ARBA00023015"/>
    </source>
</evidence>
<proteinExistence type="predicted"/>
<evidence type="ECO:0000259" key="5">
    <source>
        <dbReference type="PROSITE" id="PS50977"/>
    </source>
</evidence>